<evidence type="ECO:0000313" key="4">
    <source>
        <dbReference type="EMBL" id="CAB4549549.1"/>
    </source>
</evidence>
<dbReference type="SMART" id="SM00849">
    <property type="entry name" value="Lactamase_B"/>
    <property type="match status" value="1"/>
</dbReference>
<dbReference type="Pfam" id="PF10996">
    <property type="entry name" value="Beta-Casp"/>
    <property type="match status" value="1"/>
</dbReference>
<organism evidence="4">
    <name type="scientific">freshwater metagenome</name>
    <dbReference type="NCBI Taxonomy" id="449393"/>
    <lineage>
        <taxon>unclassified sequences</taxon>
        <taxon>metagenomes</taxon>
        <taxon>ecological metagenomes</taxon>
    </lineage>
</organism>
<dbReference type="SUPFAM" id="SSF56281">
    <property type="entry name" value="Metallo-hydrolase/oxidoreductase"/>
    <property type="match status" value="1"/>
</dbReference>
<evidence type="ECO:0000259" key="3">
    <source>
        <dbReference type="SMART" id="SM01027"/>
    </source>
</evidence>
<dbReference type="InterPro" id="IPR022712">
    <property type="entry name" value="Beta_Casp"/>
</dbReference>
<evidence type="ECO:0000259" key="2">
    <source>
        <dbReference type="SMART" id="SM00849"/>
    </source>
</evidence>
<protein>
    <submittedName>
        <fullName evidence="4">Unannotated protein</fullName>
    </submittedName>
</protein>
<dbReference type="PANTHER" id="PTHR11203">
    <property type="entry name" value="CLEAVAGE AND POLYADENYLATION SPECIFICITY FACTOR FAMILY MEMBER"/>
    <property type="match status" value="1"/>
</dbReference>
<dbReference type="Pfam" id="PF07521">
    <property type="entry name" value="RMMBL"/>
    <property type="match status" value="1"/>
</dbReference>
<dbReference type="Gene3D" id="3.40.50.10890">
    <property type="match status" value="1"/>
</dbReference>
<dbReference type="Gene3D" id="3.60.15.10">
    <property type="entry name" value="Ribonuclease Z/Hydroxyacylglutathione hydrolase-like"/>
    <property type="match status" value="1"/>
</dbReference>
<feature type="domain" description="Beta-Casp" evidence="3">
    <location>
        <begin position="250"/>
        <end position="378"/>
    </location>
</feature>
<sequence length="462" mass="50996">MDNPSITFLGATETVTGSRFLITAGDERILIDCGLFQGSSEIQQKNREPFPIDATTIDAIVITHAHLDHSGYLPLLVRQGFRGDVITTKYTEPLIGVVLRDSAKLQEEDAHFAAKEGYSSHKNPEPLYRAADVEDALQLVKAFPYRQEFEVGKNFKVTFYPSGHILGSAFVVLSALEKKLLFTSDMGRESHPLLSPPDAPPHIECDAIVTESTYGDRLHESASGEFAREINAAINRGGSIVIPAFAIDRTEVILMALRDLIDKREIPHVPIYVDSPMAVAALVEYRNAVREGGIGIRAGVATTWANQDPFDPGTLTNVTTTVHSKSLNQINEPHIIISASGMATGGRVVHHLKRMLPDERNTVLLVGYQAQGSRGRALEDGLPRIRIHGEWIDVKARIAKIESFSVHADSSELLTWLGKCAKPKKIFVVHGEREAEQTFKQKIQSVLGWNAIVPRMNEKFDL</sequence>
<dbReference type="Pfam" id="PF00753">
    <property type="entry name" value="Lactamase_B"/>
    <property type="match status" value="1"/>
</dbReference>
<dbReference type="SMART" id="SM01027">
    <property type="entry name" value="Beta-Casp"/>
    <property type="match status" value="1"/>
</dbReference>
<feature type="domain" description="Metallo-beta-lactamase" evidence="2">
    <location>
        <begin position="16"/>
        <end position="234"/>
    </location>
</feature>
<gene>
    <name evidence="4" type="ORF">UFOPK1506_00355</name>
</gene>
<name>A0A6J6CH55_9ZZZZ</name>
<proteinExistence type="predicted"/>
<reference evidence="4" key="1">
    <citation type="submission" date="2020-05" db="EMBL/GenBank/DDBJ databases">
        <authorList>
            <person name="Chiriac C."/>
            <person name="Salcher M."/>
            <person name="Ghai R."/>
            <person name="Kavagutti S V."/>
        </authorList>
    </citation>
    <scope>NUCLEOTIDE SEQUENCE</scope>
</reference>
<dbReference type="InterPro" id="IPR036866">
    <property type="entry name" value="RibonucZ/Hydroxyglut_hydro"/>
</dbReference>
<dbReference type="InterPro" id="IPR011108">
    <property type="entry name" value="RMMBL"/>
</dbReference>
<dbReference type="InterPro" id="IPR050698">
    <property type="entry name" value="MBL"/>
</dbReference>
<dbReference type="CDD" id="cd16295">
    <property type="entry name" value="TTHA0252-CPSF-like_MBL-fold"/>
    <property type="match status" value="1"/>
</dbReference>
<dbReference type="EMBL" id="CAEZSV010000043">
    <property type="protein sequence ID" value="CAB4549549.1"/>
    <property type="molecule type" value="Genomic_DNA"/>
</dbReference>
<accession>A0A6J6CH55</accession>
<dbReference type="PANTHER" id="PTHR11203:SF37">
    <property type="entry name" value="INTEGRATOR COMPLEX SUBUNIT 11"/>
    <property type="match status" value="1"/>
</dbReference>
<dbReference type="InterPro" id="IPR001279">
    <property type="entry name" value="Metallo-B-lactamas"/>
</dbReference>
<evidence type="ECO:0000256" key="1">
    <source>
        <dbReference type="ARBA" id="ARBA00022801"/>
    </source>
</evidence>
<keyword evidence="1" id="KW-0378">Hydrolase</keyword>
<dbReference type="GO" id="GO:0004521">
    <property type="term" value="F:RNA endonuclease activity"/>
    <property type="evidence" value="ECO:0007669"/>
    <property type="project" value="TreeGrafter"/>
</dbReference>
<dbReference type="AlphaFoldDB" id="A0A6J6CH55"/>
<dbReference type="GO" id="GO:0016787">
    <property type="term" value="F:hydrolase activity"/>
    <property type="evidence" value="ECO:0007669"/>
    <property type="project" value="UniProtKB-KW"/>
</dbReference>